<dbReference type="InterPro" id="IPR020568">
    <property type="entry name" value="Ribosomal_Su5_D2-typ_SF"/>
</dbReference>
<dbReference type="EC" id="3.5.1.108" evidence="4 12"/>
<dbReference type="NCBIfam" id="TIGR00325">
    <property type="entry name" value="lpxC"/>
    <property type="match status" value="1"/>
</dbReference>
<proteinExistence type="inferred from homology"/>
<evidence type="ECO:0000256" key="12">
    <source>
        <dbReference type="HAMAP-Rule" id="MF_00388"/>
    </source>
</evidence>
<evidence type="ECO:0000256" key="1">
    <source>
        <dbReference type="ARBA" id="ARBA00001947"/>
    </source>
</evidence>
<feature type="binding site" evidence="12">
    <location>
        <position position="268"/>
    </location>
    <ligand>
        <name>Zn(2+)</name>
        <dbReference type="ChEBI" id="CHEBI:29105"/>
    </ligand>
</feature>
<name>A0ABS1D8T9_9PROT</name>
<reference evidence="14 15" key="1">
    <citation type="journal article" date="2020" name="Microorganisms">
        <title>Osmotic Adaptation and Compatible Solute Biosynthesis of Phototrophic Bacteria as Revealed from Genome Analyses.</title>
        <authorList>
            <person name="Imhoff J.F."/>
            <person name="Rahn T."/>
            <person name="Kunzel S."/>
            <person name="Keller A."/>
            <person name="Neulinger S.C."/>
        </authorList>
    </citation>
    <scope>NUCLEOTIDE SEQUENCE [LARGE SCALE GENOMIC DNA]</scope>
    <source>
        <strain evidence="14 15">DSM 9895</strain>
    </source>
</reference>
<evidence type="ECO:0000256" key="8">
    <source>
        <dbReference type="ARBA" id="ARBA00022801"/>
    </source>
</evidence>
<evidence type="ECO:0000256" key="6">
    <source>
        <dbReference type="ARBA" id="ARBA00022556"/>
    </source>
</evidence>
<accession>A0ABS1D8T9</accession>
<dbReference type="RefSeq" id="WP_200338883.1">
    <property type="nucleotide sequence ID" value="NZ_NRRL01000002.1"/>
</dbReference>
<dbReference type="SUPFAM" id="SSF54211">
    <property type="entry name" value="Ribosomal protein S5 domain 2-like"/>
    <property type="match status" value="2"/>
</dbReference>
<evidence type="ECO:0000256" key="11">
    <source>
        <dbReference type="ARBA" id="ARBA00024535"/>
    </source>
</evidence>
<keyword evidence="15" id="KW-1185">Reference proteome</keyword>
<feature type="region of interest" description="Disordered" evidence="13">
    <location>
        <begin position="1"/>
        <end position="28"/>
    </location>
</feature>
<feature type="binding site" evidence="12">
    <location>
        <position position="107"/>
    </location>
    <ligand>
        <name>Zn(2+)</name>
        <dbReference type="ChEBI" id="CHEBI:29105"/>
    </ligand>
</feature>
<keyword evidence="8 12" id="KW-0378">Hydrolase</keyword>
<evidence type="ECO:0000256" key="4">
    <source>
        <dbReference type="ARBA" id="ARBA00012745"/>
    </source>
</evidence>
<keyword evidence="10 12" id="KW-0443">Lipid metabolism</keyword>
<evidence type="ECO:0000256" key="3">
    <source>
        <dbReference type="ARBA" id="ARBA00005002"/>
    </source>
</evidence>
<dbReference type="PANTHER" id="PTHR33694">
    <property type="entry name" value="UDP-3-O-ACYL-N-ACETYLGLUCOSAMINE DEACETYLASE 1, MITOCHONDRIAL-RELATED"/>
    <property type="match status" value="1"/>
</dbReference>
<dbReference type="InterPro" id="IPR004463">
    <property type="entry name" value="UDP-acyl_GlcNac_deAcase"/>
</dbReference>
<keyword evidence="7 12" id="KW-0479">Metal-binding</keyword>
<keyword evidence="5 12" id="KW-0444">Lipid biosynthesis</keyword>
<dbReference type="Gene3D" id="3.30.230.20">
    <property type="entry name" value="lpxc deacetylase, domain 1"/>
    <property type="match status" value="1"/>
</dbReference>
<feature type="binding site" evidence="12">
    <location>
        <position position="264"/>
    </location>
    <ligand>
        <name>Zn(2+)</name>
        <dbReference type="ChEBI" id="CHEBI:29105"/>
    </ligand>
</feature>
<dbReference type="EMBL" id="NRRL01000002">
    <property type="protein sequence ID" value="MBK1666826.1"/>
    <property type="molecule type" value="Genomic_DNA"/>
</dbReference>
<comment type="similarity">
    <text evidence="12">Belongs to the LpxC family.</text>
</comment>
<dbReference type="InterPro" id="IPR011334">
    <property type="entry name" value="UDP-acyl_GlcNac_deAcase_C"/>
</dbReference>
<comment type="caution">
    <text evidence="14">The sequence shown here is derived from an EMBL/GenBank/DDBJ whole genome shotgun (WGS) entry which is preliminary data.</text>
</comment>
<evidence type="ECO:0000256" key="13">
    <source>
        <dbReference type="SAM" id="MobiDB-lite"/>
    </source>
</evidence>
<comment type="cofactor">
    <cofactor evidence="1 12">
        <name>Zn(2+)</name>
        <dbReference type="ChEBI" id="CHEBI:29105"/>
    </cofactor>
</comment>
<comment type="pathway">
    <text evidence="3 12">Glycolipid biosynthesis; lipid IV(A) biosynthesis; lipid IV(A) from (3R)-3-hydroxytetradecanoyl-[acyl-carrier-protein] and UDP-N-acetyl-alpha-D-glucosamine: step 2/6.</text>
</comment>
<dbReference type="Gene3D" id="3.30.1700.10">
    <property type="entry name" value="lpxc deacetylase, domain 2"/>
    <property type="match status" value="1"/>
</dbReference>
<dbReference type="InterPro" id="IPR015870">
    <property type="entry name" value="UDP-acyl_N-AcGlcN_deAcase_N"/>
</dbReference>
<dbReference type="Pfam" id="PF03331">
    <property type="entry name" value="LpxC"/>
    <property type="match status" value="1"/>
</dbReference>
<organism evidence="14 15">
    <name type="scientific">Rhodovibrio sodomensis</name>
    <dbReference type="NCBI Taxonomy" id="1088"/>
    <lineage>
        <taxon>Bacteria</taxon>
        <taxon>Pseudomonadati</taxon>
        <taxon>Pseudomonadota</taxon>
        <taxon>Alphaproteobacteria</taxon>
        <taxon>Rhodospirillales</taxon>
        <taxon>Rhodovibrionaceae</taxon>
        <taxon>Rhodovibrio</taxon>
    </lineage>
</organism>
<protein>
    <recommendedName>
        <fullName evidence="4 12">UDP-3-O-acyl-N-acetylglucosamine deacetylase</fullName>
        <shortName evidence="12">UDP-3-O-acyl-GlcNAc deacetylase</shortName>
        <ecNumber evidence="4 12">3.5.1.108</ecNumber>
    </recommendedName>
    <alternativeName>
        <fullName evidence="12">UDP-3-O-[R-3-hydroxymyristoyl]-N-acetylglucosamine deacetylase</fullName>
    </alternativeName>
</protein>
<feature type="active site" description="Proton donor" evidence="12">
    <location>
        <position position="291"/>
    </location>
</feature>
<evidence type="ECO:0000313" key="15">
    <source>
        <dbReference type="Proteomes" id="UP001296873"/>
    </source>
</evidence>
<evidence type="ECO:0000313" key="14">
    <source>
        <dbReference type="EMBL" id="MBK1666826.1"/>
    </source>
</evidence>
<evidence type="ECO:0000256" key="2">
    <source>
        <dbReference type="ARBA" id="ARBA00002923"/>
    </source>
</evidence>
<comment type="catalytic activity">
    <reaction evidence="11 12">
        <text>a UDP-3-O-[(3R)-3-hydroxyacyl]-N-acetyl-alpha-D-glucosamine + H2O = a UDP-3-O-[(3R)-3-hydroxyacyl]-alpha-D-glucosamine + acetate</text>
        <dbReference type="Rhea" id="RHEA:67816"/>
        <dbReference type="ChEBI" id="CHEBI:15377"/>
        <dbReference type="ChEBI" id="CHEBI:30089"/>
        <dbReference type="ChEBI" id="CHEBI:137740"/>
        <dbReference type="ChEBI" id="CHEBI:173225"/>
        <dbReference type="EC" id="3.5.1.108"/>
    </reaction>
</comment>
<dbReference type="HAMAP" id="MF_00388">
    <property type="entry name" value="LpxC"/>
    <property type="match status" value="1"/>
</dbReference>
<evidence type="ECO:0000256" key="10">
    <source>
        <dbReference type="ARBA" id="ARBA00023098"/>
    </source>
</evidence>
<evidence type="ECO:0000256" key="7">
    <source>
        <dbReference type="ARBA" id="ARBA00022723"/>
    </source>
</evidence>
<dbReference type="Proteomes" id="UP001296873">
    <property type="component" value="Unassembled WGS sequence"/>
</dbReference>
<evidence type="ECO:0000256" key="5">
    <source>
        <dbReference type="ARBA" id="ARBA00022516"/>
    </source>
</evidence>
<dbReference type="PANTHER" id="PTHR33694:SF1">
    <property type="entry name" value="UDP-3-O-ACYL-N-ACETYLGLUCOSAMINE DEACETYLASE 1, MITOCHONDRIAL-RELATED"/>
    <property type="match status" value="1"/>
</dbReference>
<sequence length="334" mass="35582">MGALRGLHQFEAEGGRPPSSVGDPVVGGDSGYQQTLKNAIHCSGVGLHSGAKIAMTLKPGAPDTGIVFRRRDLAGKPSVRASHLSGQETPLCTTIADGDVKVATIEHLMSALAACGVDNAEVELDRPEVPIMDGSAAPFVFLVECAGITVQNAPRRAIRILKTVEIDDGGRHASLSPSRSFWIDFEIDFDSEVVARQSWSGGINRQQFKSDLARARTFGFLQEVDQLRQHGLARGGSLDNAVVIDGNGVMNEGGLRFEDEFVRHKVLDSIGDLYLAGAPILGRFAGHKTGHAMNLRLLRALFADDSAWCWVDLARADMAPGASVPPARAVAARA</sequence>
<gene>
    <name evidence="12" type="primary">lpxC</name>
    <name evidence="14" type="ORF">CKO28_02055</name>
</gene>
<keyword evidence="6 12" id="KW-0441">Lipid A biosynthesis</keyword>
<evidence type="ECO:0000256" key="9">
    <source>
        <dbReference type="ARBA" id="ARBA00022833"/>
    </source>
</evidence>
<comment type="function">
    <text evidence="2 12">Catalyzes the hydrolysis of UDP-3-O-myristoyl-N-acetylglucosamine to form UDP-3-O-myristoylglucosamine and acetate, the committed step in lipid A biosynthesis.</text>
</comment>
<feature type="compositionally biased region" description="Low complexity" evidence="13">
    <location>
        <begin position="15"/>
        <end position="27"/>
    </location>
</feature>
<keyword evidence="9 12" id="KW-0862">Zinc</keyword>